<dbReference type="EMBL" id="CP149782">
    <property type="protein sequence ID" value="WYF44619.1"/>
    <property type="molecule type" value="Genomic_DNA"/>
</dbReference>
<name>A0AAU6Q2W8_9DEIO</name>
<proteinExistence type="predicted"/>
<dbReference type="AlphaFoldDB" id="A0AAU6Q2W8"/>
<accession>A0AAU6Q2W8</accession>
<dbReference type="RefSeq" id="WP_339095807.1">
    <property type="nucleotide sequence ID" value="NZ_CP149782.1"/>
</dbReference>
<gene>
    <name evidence="1" type="ORF">WDJ50_00440</name>
</gene>
<organism evidence="1">
    <name type="scientific">Deinococcus sp. VB142</name>
    <dbReference type="NCBI Taxonomy" id="3112952"/>
    <lineage>
        <taxon>Bacteria</taxon>
        <taxon>Thermotogati</taxon>
        <taxon>Deinococcota</taxon>
        <taxon>Deinococci</taxon>
        <taxon>Deinococcales</taxon>
        <taxon>Deinococcaceae</taxon>
        <taxon>Deinococcus</taxon>
    </lineage>
</organism>
<protein>
    <submittedName>
        <fullName evidence="1">Uncharacterized protein</fullName>
    </submittedName>
</protein>
<evidence type="ECO:0000313" key="1">
    <source>
        <dbReference type="EMBL" id="WYF44619.1"/>
    </source>
</evidence>
<sequence length="205" mass="22615">MRSWFLLGILALQVWAEACSPVPEPSEVSRARSALARAQDKALSQKACLKSQSDECTAYNASPEQVVKWLRHLYGEPVKRGNGWQIVGEAKHGRTTTVEGIRGGTIVTTIDRLTAWEKVEKRLSAVRKTLLPFQTCNSMGLNDAAYSISRCQWRGQDMTFKITAATDKSLPVGLYEWQNFGTCGDSLGRTTEERGVVVVAVFSSS</sequence>
<reference evidence="1" key="1">
    <citation type="submission" date="2024-03" db="EMBL/GenBank/DDBJ databases">
        <title>Deinococcus weizhi sp. nov., isolated from human skin.</title>
        <authorList>
            <person name="Wei Z."/>
            <person name="Tian F."/>
            <person name="Yang C."/>
            <person name="Xin L.T."/>
            <person name="Wen Z.J."/>
            <person name="Lan K.C."/>
            <person name="Yu L."/>
            <person name="Zhe W."/>
            <person name="Dan F.D."/>
            <person name="Jun W."/>
            <person name="Rui Z."/>
            <person name="Yong X.J."/>
            <person name="Ting Y."/>
            <person name="Wei X."/>
            <person name="Xu Z.G."/>
            <person name="Xin Z."/>
            <person name="Dong F.G."/>
            <person name="Ni X.M."/>
            <person name="Zheng M.G."/>
            <person name="Chun Y."/>
            <person name="Qian W.X."/>
        </authorList>
    </citation>
    <scope>NUCLEOTIDE SEQUENCE</scope>
    <source>
        <strain evidence="1">VB142</strain>
    </source>
</reference>